<dbReference type="GO" id="GO:0006364">
    <property type="term" value="P:rRNA processing"/>
    <property type="evidence" value="ECO:0007669"/>
    <property type="project" value="InterPro"/>
</dbReference>
<protein>
    <submittedName>
        <fullName evidence="5">U3 small nucleolar RNA-associated protein 14</fullName>
    </submittedName>
</protein>
<reference evidence="5" key="1">
    <citation type="journal article" date="2012" name="Bioengineered">
        <title>Additional insights into the genome of the oleaginous model alga Nannochloropsis gaditana.</title>
        <authorList>
            <person name="Jinkerson R.E."/>
            <person name="Radakovits R."/>
            <person name="Posewitz M.C."/>
        </authorList>
    </citation>
    <scope>NUCLEOTIDE SEQUENCE</scope>
    <source>
        <strain evidence="5">CCMP526</strain>
    </source>
</reference>
<sequence>MTAMPGWGSWAGPGASPPPFPTVSANKRAVRKMATGEKKENASSVAPTGRKGVMGSEGGGGRQEVAGVSGSTTVDKALVKPRLDRALPTVLINERRVKKTAVLKVAQVPYPFTSREQYERSLRRPIGKEWNTTTAVREETRPAVKVRAGFLVEPIKLRKTHRAVFPKS</sequence>
<accession>I2CR68</accession>
<evidence type="ECO:0000256" key="3">
    <source>
        <dbReference type="ARBA" id="ARBA00023242"/>
    </source>
</evidence>
<proteinExistence type="evidence at transcript level"/>
<dbReference type="Pfam" id="PF04615">
    <property type="entry name" value="Utp14"/>
    <property type="match status" value="1"/>
</dbReference>
<dbReference type="AlphaFoldDB" id="I2CR68"/>
<feature type="compositionally biased region" description="Low complexity" evidence="4">
    <location>
        <begin position="1"/>
        <end position="14"/>
    </location>
</feature>
<evidence type="ECO:0000256" key="4">
    <source>
        <dbReference type="SAM" id="MobiDB-lite"/>
    </source>
</evidence>
<evidence type="ECO:0000256" key="2">
    <source>
        <dbReference type="ARBA" id="ARBA00022553"/>
    </source>
</evidence>
<keyword evidence="3" id="KW-0539">Nucleus</keyword>
<dbReference type="PANTHER" id="PTHR14150:SF12">
    <property type="entry name" value="U3 SMALL NUCLEOLAR RNA-ASSOCIATED PROTEIN 14 HOMOLOG A"/>
    <property type="match status" value="1"/>
</dbReference>
<keyword evidence="2" id="KW-0597">Phosphoprotein</keyword>
<dbReference type="GO" id="GO:0032040">
    <property type="term" value="C:small-subunit processome"/>
    <property type="evidence" value="ECO:0007669"/>
    <property type="project" value="InterPro"/>
</dbReference>
<evidence type="ECO:0000256" key="1">
    <source>
        <dbReference type="ARBA" id="ARBA00004604"/>
    </source>
</evidence>
<dbReference type="InterPro" id="IPR006709">
    <property type="entry name" value="SSU_processome_Utp14"/>
</dbReference>
<comment type="subcellular location">
    <subcellularLocation>
        <location evidence="1">Nucleus</location>
        <location evidence="1">Nucleolus</location>
    </subcellularLocation>
</comment>
<name>I2CR68_NANGC</name>
<dbReference type="PANTHER" id="PTHR14150">
    <property type="entry name" value="U3 SMALL NUCLEOLAR RNA-ASSOCIATED PROTEIN 14"/>
    <property type="match status" value="1"/>
</dbReference>
<reference evidence="5" key="2">
    <citation type="journal article" date="2012" name="Nat. Commun.">
        <title>Draft genome sequence and genetic transformation of the oleaginous alga Nannochloropis gaditana.</title>
        <authorList>
            <person name="Radakovits R."/>
            <person name="Jinkerson R.E."/>
            <person name="Fuerstenberg S.I."/>
            <person name="Tae H."/>
            <person name="Settlage R.E."/>
            <person name="Boore J.L."/>
            <person name="Posewitz M.C."/>
        </authorList>
    </citation>
    <scope>NUCLEOTIDE SEQUENCE</scope>
    <source>
        <strain evidence="5">CCMP526</strain>
    </source>
</reference>
<feature type="region of interest" description="Disordered" evidence="4">
    <location>
        <begin position="1"/>
        <end position="71"/>
    </location>
</feature>
<dbReference type="EMBL" id="JU980338">
    <property type="protein sequence ID" value="AFJ69401.1"/>
    <property type="molecule type" value="mRNA"/>
</dbReference>
<gene>
    <name evidence="5" type="ORF">NGATSA_2020300</name>
</gene>
<evidence type="ECO:0000313" key="5">
    <source>
        <dbReference type="EMBL" id="AFJ69401.1"/>
    </source>
</evidence>
<organism evidence="5">
    <name type="scientific">Nannochloropsis gaditana (strain CCMP526)</name>
    <name type="common">Green microalga</name>
    <name type="synonym">Microchloropsis gaditana</name>
    <dbReference type="NCBI Taxonomy" id="1093141"/>
    <lineage>
        <taxon>Eukaryota</taxon>
        <taxon>Sar</taxon>
        <taxon>Stramenopiles</taxon>
        <taxon>Ochrophyta</taxon>
        <taxon>Eustigmatophyceae</taxon>
        <taxon>Eustigmatales</taxon>
        <taxon>Monodopsidaceae</taxon>
        <taxon>Nannochloropsis</taxon>
    </lineage>
</organism>